<dbReference type="Proteomes" id="UP000198924">
    <property type="component" value="Unassembled WGS sequence"/>
</dbReference>
<dbReference type="InterPro" id="IPR038484">
    <property type="entry name" value="MucB/RseB_C_sf"/>
</dbReference>
<keyword evidence="12" id="KW-1185">Reference proteome</keyword>
<evidence type="ECO:0000256" key="4">
    <source>
        <dbReference type="ARBA" id="ARBA00022448"/>
    </source>
</evidence>
<evidence type="ECO:0000256" key="2">
    <source>
        <dbReference type="ARBA" id="ARBA00008150"/>
    </source>
</evidence>
<evidence type="ECO:0000313" key="11">
    <source>
        <dbReference type="EMBL" id="SFJ84895.1"/>
    </source>
</evidence>
<feature type="signal peptide" evidence="8">
    <location>
        <begin position="1"/>
        <end position="21"/>
    </location>
</feature>
<accession>A0A1I3UPT8</accession>
<dbReference type="EMBL" id="FOSH01000002">
    <property type="protein sequence ID" value="SFJ84895.1"/>
    <property type="molecule type" value="Genomic_DNA"/>
</dbReference>
<dbReference type="GO" id="GO:0015031">
    <property type="term" value="P:protein transport"/>
    <property type="evidence" value="ECO:0007669"/>
    <property type="project" value="UniProtKB-KW"/>
</dbReference>
<dbReference type="STRING" id="45496.SAMN04488079_10252"/>
<evidence type="ECO:0000259" key="9">
    <source>
        <dbReference type="Pfam" id="PF03888"/>
    </source>
</evidence>
<dbReference type="OrthoDB" id="7067274at2"/>
<evidence type="ECO:0000256" key="8">
    <source>
        <dbReference type="SAM" id="SignalP"/>
    </source>
</evidence>
<feature type="domain" description="MucB/RseB N-terminal" evidence="9">
    <location>
        <begin position="26"/>
        <end position="200"/>
    </location>
</feature>
<dbReference type="InterPro" id="IPR033436">
    <property type="entry name" value="MucB/RseB_C"/>
</dbReference>
<dbReference type="GO" id="GO:0045152">
    <property type="term" value="F:antisigma factor binding"/>
    <property type="evidence" value="ECO:0007669"/>
    <property type="project" value="TreeGrafter"/>
</dbReference>
<dbReference type="PANTHER" id="PTHR38782:SF1">
    <property type="entry name" value="SIGMA-E FACTOR REGULATORY PROTEIN RSEB"/>
    <property type="match status" value="1"/>
</dbReference>
<comment type="subcellular location">
    <subcellularLocation>
        <location evidence="1">Periplasm</location>
    </subcellularLocation>
</comment>
<evidence type="ECO:0000256" key="5">
    <source>
        <dbReference type="ARBA" id="ARBA00022729"/>
    </source>
</evidence>
<sequence>MRFLLHLLVVTFVSFSTTASADNPEAMQILEKMTSAAKTLTYEGVFNYQSGRNLQSIRIFHRADENGELERMISLNGAAREVIRSNDMVTCINPDGKQVNISRRPLGRGFPSDLPRRLSSAAPYYEVEMGGKSRIAGKEAYQLLITPIDNYRYGYHLWVDADTYLLLKSELVGQDGDVLETFSFSSVSTGEPIPDYKFKSLLADDDMVWHKTEPGKPIDIEKHPHEFEWQVNWLPDGFALVALQNRLRANNGADVEQRVYSDGLSSVSVFIEKIRAKHNHLHGASHVGGINAFGTIMNAHFVTVVGEVPAVTVEKIGSTIAFTPVNQQ</sequence>
<dbReference type="InterPro" id="IPR005588">
    <property type="entry name" value="MucB_RseB"/>
</dbReference>
<proteinExistence type="inferred from homology"/>
<dbReference type="AlphaFoldDB" id="A0A1I3UPT8"/>
<dbReference type="PANTHER" id="PTHR38782">
    <property type="match status" value="1"/>
</dbReference>
<evidence type="ECO:0000313" key="12">
    <source>
        <dbReference type="Proteomes" id="UP000198924"/>
    </source>
</evidence>
<evidence type="ECO:0000259" key="10">
    <source>
        <dbReference type="Pfam" id="PF17188"/>
    </source>
</evidence>
<keyword evidence="7" id="KW-0653">Protein transport</keyword>
<keyword evidence="5 8" id="KW-0732">Signal</keyword>
<dbReference type="GO" id="GO:0030288">
    <property type="term" value="C:outer membrane-bounded periplasmic space"/>
    <property type="evidence" value="ECO:0007669"/>
    <property type="project" value="TreeGrafter"/>
</dbReference>
<feature type="domain" description="MucB/RseB C-terminal" evidence="10">
    <location>
        <begin position="225"/>
        <end position="320"/>
    </location>
</feature>
<protein>
    <submittedName>
        <fullName evidence="11">Sigma E regulatory protein, MucB/RseB</fullName>
    </submittedName>
</protein>
<keyword evidence="4" id="KW-0813">Transport</keyword>
<dbReference type="SUPFAM" id="SSF89392">
    <property type="entry name" value="Prokaryotic lipoproteins and lipoprotein localization factors"/>
    <property type="match status" value="1"/>
</dbReference>
<reference evidence="12" key="1">
    <citation type="submission" date="2016-10" db="EMBL/GenBank/DDBJ databases">
        <authorList>
            <person name="Varghese N."/>
            <person name="Submissions S."/>
        </authorList>
    </citation>
    <scope>NUCLEOTIDE SEQUENCE [LARGE SCALE GENOMIC DNA]</scope>
    <source>
        <strain evidence="12">DSM 11578</strain>
    </source>
</reference>
<evidence type="ECO:0000256" key="3">
    <source>
        <dbReference type="ARBA" id="ARBA00011245"/>
    </source>
</evidence>
<dbReference type="Pfam" id="PF17188">
    <property type="entry name" value="MucB_RseB_C"/>
    <property type="match status" value="1"/>
</dbReference>
<dbReference type="RefSeq" id="WP_091711452.1">
    <property type="nucleotide sequence ID" value="NZ_FOSH01000002.1"/>
</dbReference>
<dbReference type="PIRSF" id="PIRSF005427">
    <property type="entry name" value="RseB"/>
    <property type="match status" value="1"/>
</dbReference>
<dbReference type="InterPro" id="IPR033434">
    <property type="entry name" value="MucB/RseB_N"/>
</dbReference>
<feature type="chain" id="PRO_5011521436" evidence="8">
    <location>
        <begin position="22"/>
        <end position="328"/>
    </location>
</feature>
<organism evidence="11 12">
    <name type="scientific">Methylophaga sulfidovorans</name>
    <dbReference type="NCBI Taxonomy" id="45496"/>
    <lineage>
        <taxon>Bacteria</taxon>
        <taxon>Pseudomonadati</taxon>
        <taxon>Pseudomonadota</taxon>
        <taxon>Gammaproteobacteria</taxon>
        <taxon>Thiotrichales</taxon>
        <taxon>Piscirickettsiaceae</taxon>
        <taxon>Methylophaga</taxon>
    </lineage>
</organism>
<dbReference type="Gene3D" id="3.30.200.100">
    <property type="entry name" value="MucB/RseB, C-terminal domain"/>
    <property type="match status" value="1"/>
</dbReference>
<evidence type="ECO:0000256" key="1">
    <source>
        <dbReference type="ARBA" id="ARBA00004418"/>
    </source>
</evidence>
<evidence type="ECO:0000256" key="7">
    <source>
        <dbReference type="ARBA" id="ARBA00022927"/>
    </source>
</evidence>
<dbReference type="InterPro" id="IPR029046">
    <property type="entry name" value="LolA/LolB/LppX"/>
</dbReference>
<dbReference type="GO" id="GO:0032885">
    <property type="term" value="P:regulation of polysaccharide biosynthetic process"/>
    <property type="evidence" value="ECO:0007669"/>
    <property type="project" value="TreeGrafter"/>
</dbReference>
<dbReference type="Pfam" id="PF03888">
    <property type="entry name" value="MucB_RseB"/>
    <property type="match status" value="1"/>
</dbReference>
<dbReference type="Gene3D" id="2.50.20.10">
    <property type="entry name" value="Lipoprotein localisation LolA/LolB/LppX"/>
    <property type="match status" value="1"/>
</dbReference>
<comment type="similarity">
    <text evidence="2">Belongs to the RseB family.</text>
</comment>
<evidence type="ECO:0000256" key="6">
    <source>
        <dbReference type="ARBA" id="ARBA00022764"/>
    </source>
</evidence>
<dbReference type="CDD" id="cd16327">
    <property type="entry name" value="RseB"/>
    <property type="match status" value="1"/>
</dbReference>
<gene>
    <name evidence="11" type="ORF">SAMN04488079_10252</name>
</gene>
<name>A0A1I3UPT8_9GAMM</name>
<comment type="subunit">
    <text evidence="3">Monomer.</text>
</comment>
<keyword evidence="6" id="KW-0574">Periplasm</keyword>